<dbReference type="EMBL" id="CAMXCT030006594">
    <property type="protein sequence ID" value="CAL4803928.1"/>
    <property type="molecule type" value="Genomic_DNA"/>
</dbReference>
<proteinExistence type="predicted"/>
<dbReference type="EMBL" id="CAMXCT010006594">
    <property type="protein sequence ID" value="CAI4016616.1"/>
    <property type="molecule type" value="Genomic_DNA"/>
</dbReference>
<protein>
    <submittedName>
        <fullName evidence="5">Outer membrane protein PmpB</fullName>
    </submittedName>
</protein>
<name>A0A9P1GJW6_9DINO</name>
<dbReference type="EMBL" id="CAMXCT020006594">
    <property type="protein sequence ID" value="CAL1169991.1"/>
    <property type="molecule type" value="Genomic_DNA"/>
</dbReference>
<dbReference type="InterPro" id="IPR029063">
    <property type="entry name" value="SAM-dependent_MTases_sf"/>
</dbReference>
<evidence type="ECO:0000313" key="6">
    <source>
        <dbReference type="Proteomes" id="UP001152797"/>
    </source>
</evidence>
<dbReference type="GO" id="GO:0032259">
    <property type="term" value="P:methylation"/>
    <property type="evidence" value="ECO:0007669"/>
    <property type="project" value="UniProtKB-KW"/>
</dbReference>
<dbReference type="Pfam" id="PF00145">
    <property type="entry name" value="DNA_methylase"/>
    <property type="match status" value="1"/>
</dbReference>
<evidence type="ECO:0000256" key="1">
    <source>
        <dbReference type="ARBA" id="ARBA00022603"/>
    </source>
</evidence>
<evidence type="ECO:0000313" key="5">
    <source>
        <dbReference type="EMBL" id="CAL4803928.1"/>
    </source>
</evidence>
<dbReference type="GO" id="GO:0008168">
    <property type="term" value="F:methyltransferase activity"/>
    <property type="evidence" value="ECO:0007669"/>
    <property type="project" value="UniProtKB-KW"/>
</dbReference>
<reference evidence="3" key="1">
    <citation type="submission" date="2022-10" db="EMBL/GenBank/DDBJ databases">
        <authorList>
            <person name="Chen Y."/>
            <person name="Dougan E. K."/>
            <person name="Chan C."/>
            <person name="Rhodes N."/>
            <person name="Thang M."/>
        </authorList>
    </citation>
    <scope>NUCLEOTIDE SEQUENCE</scope>
</reference>
<dbReference type="AlphaFoldDB" id="A0A9P1GJW6"/>
<dbReference type="Gene3D" id="3.90.120.10">
    <property type="entry name" value="DNA Methylase, subunit A, domain 2"/>
    <property type="match status" value="1"/>
</dbReference>
<dbReference type="Gene3D" id="3.40.50.150">
    <property type="entry name" value="Vaccinia Virus protein VP39"/>
    <property type="match status" value="1"/>
</dbReference>
<keyword evidence="1" id="KW-0489">Methyltransferase</keyword>
<evidence type="ECO:0000256" key="2">
    <source>
        <dbReference type="ARBA" id="ARBA00022679"/>
    </source>
</evidence>
<gene>
    <name evidence="3" type="ORF">C1SCF055_LOCUS41342</name>
</gene>
<comment type="caution">
    <text evidence="3">The sequence shown here is derived from an EMBL/GenBank/DDBJ whole genome shotgun (WGS) entry which is preliminary data.</text>
</comment>
<sequence length="338" mass="37582">MAGEDRWPKPRKLVIAEDCAGLGPLVPCCKMVGLKPEPYYMSESDGPLRDRLKSLYKPELSADGHYDVQWKVMDAFGYAGLPQRRERLWIVGTNKYATRRKFHFPLPLPWAKKIKLSNFLGRKSKKIKFPKTDSGRKRLRDGLEFIHDQGFDTKECWVVDCAASKKFQGNPSYEVSPCLTRARGGGQSFWITSHGRYMNLQEKAAIQGWLPVEPGELTAAQLGAALGNAWPLPLAPAVAPEADGCSSFDIALEVGKKIKSLQVATCGASSEKDKKDIFDYIISELGSLERKDDQIRKLMAQMLMRNLANVEKATGSLVDSLGQGSATDTDATLYEETF</sequence>
<keyword evidence="6" id="KW-1185">Reference proteome</keyword>
<evidence type="ECO:0000313" key="4">
    <source>
        <dbReference type="EMBL" id="CAL1169991.1"/>
    </source>
</evidence>
<organism evidence="3">
    <name type="scientific">Cladocopium goreaui</name>
    <dbReference type="NCBI Taxonomy" id="2562237"/>
    <lineage>
        <taxon>Eukaryota</taxon>
        <taxon>Sar</taxon>
        <taxon>Alveolata</taxon>
        <taxon>Dinophyceae</taxon>
        <taxon>Suessiales</taxon>
        <taxon>Symbiodiniaceae</taxon>
        <taxon>Cladocopium</taxon>
    </lineage>
</organism>
<evidence type="ECO:0000313" key="3">
    <source>
        <dbReference type="EMBL" id="CAI4016616.1"/>
    </source>
</evidence>
<accession>A0A9P1GJW6</accession>
<reference evidence="4" key="2">
    <citation type="submission" date="2024-04" db="EMBL/GenBank/DDBJ databases">
        <authorList>
            <person name="Chen Y."/>
            <person name="Shah S."/>
            <person name="Dougan E. K."/>
            <person name="Thang M."/>
            <person name="Chan C."/>
        </authorList>
    </citation>
    <scope>NUCLEOTIDE SEQUENCE [LARGE SCALE GENOMIC DNA]</scope>
</reference>
<dbReference type="SUPFAM" id="SSF53335">
    <property type="entry name" value="S-adenosyl-L-methionine-dependent methyltransferases"/>
    <property type="match status" value="1"/>
</dbReference>
<keyword evidence="2" id="KW-0808">Transferase</keyword>
<dbReference type="OrthoDB" id="641149at2759"/>
<dbReference type="InterPro" id="IPR001525">
    <property type="entry name" value="C5_MeTfrase"/>
</dbReference>
<dbReference type="Proteomes" id="UP001152797">
    <property type="component" value="Unassembled WGS sequence"/>
</dbReference>